<dbReference type="EMBL" id="RCHU02000006">
    <property type="protein sequence ID" value="KAL3586292.1"/>
    <property type="molecule type" value="Genomic_DNA"/>
</dbReference>
<name>A0ACC4C616_POPAL</name>
<keyword evidence="2" id="KW-1185">Reference proteome</keyword>
<gene>
    <name evidence="1" type="ORF">D5086_013159</name>
</gene>
<evidence type="ECO:0000313" key="1">
    <source>
        <dbReference type="EMBL" id="KAL3586292.1"/>
    </source>
</evidence>
<sequence>MAWPVQVIKYESAIHEFDPYPLGRVIDGTVYPGVTLTAGTLWCFRELLTFAMACITESYIEVKGTGAGLTAAILLAMVNYITVDEWRSL</sequence>
<accession>A0ACC4C616</accession>
<proteinExistence type="predicted"/>
<dbReference type="Proteomes" id="UP000309997">
    <property type="component" value="Unassembled WGS sequence"/>
</dbReference>
<reference evidence="1 2" key="1">
    <citation type="journal article" date="2024" name="Plant Biotechnol. J.">
        <title>Genome and CRISPR/Cas9 system of a widespread forest tree (Populus alba) in the world.</title>
        <authorList>
            <person name="Liu Y.J."/>
            <person name="Jiang P.F."/>
            <person name="Han X.M."/>
            <person name="Li X.Y."/>
            <person name="Wang H.M."/>
            <person name="Wang Y.J."/>
            <person name="Wang X.X."/>
            <person name="Zeng Q.Y."/>
        </authorList>
    </citation>
    <scope>NUCLEOTIDE SEQUENCE [LARGE SCALE GENOMIC DNA]</scope>
    <source>
        <strain evidence="2">cv. PAL-ZL1</strain>
    </source>
</reference>
<comment type="caution">
    <text evidence="1">The sequence shown here is derived from an EMBL/GenBank/DDBJ whole genome shotgun (WGS) entry which is preliminary data.</text>
</comment>
<organism evidence="1 2">
    <name type="scientific">Populus alba</name>
    <name type="common">White poplar</name>
    <dbReference type="NCBI Taxonomy" id="43335"/>
    <lineage>
        <taxon>Eukaryota</taxon>
        <taxon>Viridiplantae</taxon>
        <taxon>Streptophyta</taxon>
        <taxon>Embryophyta</taxon>
        <taxon>Tracheophyta</taxon>
        <taxon>Spermatophyta</taxon>
        <taxon>Magnoliopsida</taxon>
        <taxon>eudicotyledons</taxon>
        <taxon>Gunneridae</taxon>
        <taxon>Pentapetalae</taxon>
        <taxon>rosids</taxon>
        <taxon>fabids</taxon>
        <taxon>Malpighiales</taxon>
        <taxon>Salicaceae</taxon>
        <taxon>Saliceae</taxon>
        <taxon>Populus</taxon>
    </lineage>
</organism>
<protein>
    <submittedName>
        <fullName evidence="1">Uncharacterized protein</fullName>
    </submittedName>
</protein>
<evidence type="ECO:0000313" key="2">
    <source>
        <dbReference type="Proteomes" id="UP000309997"/>
    </source>
</evidence>